<comment type="caution">
    <text evidence="1">The sequence shown here is derived from an EMBL/GenBank/DDBJ whole genome shotgun (WGS) entry which is preliminary data.</text>
</comment>
<reference evidence="1 2" key="1">
    <citation type="submission" date="2018-07" db="EMBL/GenBank/DDBJ databases">
        <title>Leeuwenhoekiella genomics.</title>
        <authorList>
            <person name="Tahon G."/>
            <person name="Willems A."/>
        </authorList>
    </citation>
    <scope>NUCLEOTIDE SEQUENCE [LARGE SCALE GENOMIC DNA]</scope>
    <source>
        <strain evidence="1 2">LMG 1345</strain>
    </source>
</reference>
<dbReference type="RefSeq" id="WP_073095844.1">
    <property type="nucleotide sequence ID" value="NZ_QOVL01000001.1"/>
</dbReference>
<evidence type="ECO:0000313" key="1">
    <source>
        <dbReference type="EMBL" id="RXG33013.1"/>
    </source>
</evidence>
<organism evidence="1 2">
    <name type="scientific">Leeuwenhoekiella marinoflava</name>
    <dbReference type="NCBI Taxonomy" id="988"/>
    <lineage>
        <taxon>Bacteria</taxon>
        <taxon>Pseudomonadati</taxon>
        <taxon>Bacteroidota</taxon>
        <taxon>Flavobacteriia</taxon>
        <taxon>Flavobacteriales</taxon>
        <taxon>Flavobacteriaceae</taxon>
        <taxon>Leeuwenhoekiella</taxon>
    </lineage>
</organism>
<proteinExistence type="predicted"/>
<gene>
    <name evidence="1" type="ORF">DSL99_106</name>
</gene>
<name>A0A4Q0PR28_9FLAO</name>
<dbReference type="AlphaFoldDB" id="A0A4Q0PR28"/>
<protein>
    <submittedName>
        <fullName evidence="1">Uncharacterized protein</fullName>
    </submittedName>
</protein>
<evidence type="ECO:0000313" key="2">
    <source>
        <dbReference type="Proteomes" id="UP000290608"/>
    </source>
</evidence>
<dbReference type="Proteomes" id="UP000290608">
    <property type="component" value="Unassembled WGS sequence"/>
</dbReference>
<accession>A0A4Q0PR28</accession>
<sequence length="132" mass="15184">MHLHYSGKQSFTNKAVNKANRILVSSFYQKEIENKIDFIDTATLIAQLKSNNPETIEVVSSWGPFKLKKEDSILQTTKISINRSHIKNSRYLLVVKLLTDYTCIQLGLLDTAQEEKRRQVGLIIEKLVKSYI</sequence>
<dbReference type="EMBL" id="QOVL01000001">
    <property type="protein sequence ID" value="RXG33013.1"/>
    <property type="molecule type" value="Genomic_DNA"/>
</dbReference>